<dbReference type="Proteomes" id="UP000828390">
    <property type="component" value="Unassembled WGS sequence"/>
</dbReference>
<evidence type="ECO:0000313" key="2">
    <source>
        <dbReference type="Proteomes" id="UP000828390"/>
    </source>
</evidence>
<keyword evidence="2" id="KW-1185">Reference proteome</keyword>
<accession>A0A9D4GEQ6</accession>
<dbReference type="EMBL" id="JAIWYP010000006">
    <property type="protein sequence ID" value="KAH3815814.1"/>
    <property type="molecule type" value="Genomic_DNA"/>
</dbReference>
<dbReference type="AlphaFoldDB" id="A0A9D4GEQ6"/>
<gene>
    <name evidence="1" type="ORF">DPMN_144345</name>
</gene>
<name>A0A9D4GEQ6_DREPO</name>
<proteinExistence type="predicted"/>
<reference evidence="1" key="2">
    <citation type="submission" date="2020-11" db="EMBL/GenBank/DDBJ databases">
        <authorList>
            <person name="McCartney M.A."/>
            <person name="Auch B."/>
            <person name="Kono T."/>
            <person name="Mallez S."/>
            <person name="Becker A."/>
            <person name="Gohl D.M."/>
            <person name="Silverstein K.A.T."/>
            <person name="Koren S."/>
            <person name="Bechman K.B."/>
            <person name="Herman A."/>
            <person name="Abrahante J.E."/>
            <person name="Garbe J."/>
        </authorList>
    </citation>
    <scope>NUCLEOTIDE SEQUENCE</scope>
    <source>
        <strain evidence="1">Duluth1</strain>
        <tissue evidence="1">Whole animal</tissue>
    </source>
</reference>
<evidence type="ECO:0000313" key="1">
    <source>
        <dbReference type="EMBL" id="KAH3815814.1"/>
    </source>
</evidence>
<organism evidence="1 2">
    <name type="scientific">Dreissena polymorpha</name>
    <name type="common">Zebra mussel</name>
    <name type="synonym">Mytilus polymorpha</name>
    <dbReference type="NCBI Taxonomy" id="45954"/>
    <lineage>
        <taxon>Eukaryota</taxon>
        <taxon>Metazoa</taxon>
        <taxon>Spiralia</taxon>
        <taxon>Lophotrochozoa</taxon>
        <taxon>Mollusca</taxon>
        <taxon>Bivalvia</taxon>
        <taxon>Autobranchia</taxon>
        <taxon>Heteroconchia</taxon>
        <taxon>Euheterodonta</taxon>
        <taxon>Imparidentia</taxon>
        <taxon>Neoheterodontei</taxon>
        <taxon>Myida</taxon>
        <taxon>Dreissenoidea</taxon>
        <taxon>Dreissenidae</taxon>
        <taxon>Dreissena</taxon>
    </lineage>
</organism>
<comment type="caution">
    <text evidence="1">The sequence shown here is derived from an EMBL/GenBank/DDBJ whole genome shotgun (WGS) entry which is preliminary data.</text>
</comment>
<reference evidence="1" key="1">
    <citation type="journal article" date="2019" name="bioRxiv">
        <title>The Genome of the Zebra Mussel, Dreissena polymorpha: A Resource for Invasive Species Research.</title>
        <authorList>
            <person name="McCartney M.A."/>
            <person name="Auch B."/>
            <person name="Kono T."/>
            <person name="Mallez S."/>
            <person name="Zhang Y."/>
            <person name="Obille A."/>
            <person name="Becker A."/>
            <person name="Abrahante J.E."/>
            <person name="Garbe J."/>
            <person name="Badalamenti J.P."/>
            <person name="Herman A."/>
            <person name="Mangelson H."/>
            <person name="Liachko I."/>
            <person name="Sullivan S."/>
            <person name="Sone E.D."/>
            <person name="Koren S."/>
            <person name="Silverstein K.A.T."/>
            <person name="Beckman K.B."/>
            <person name="Gohl D.M."/>
        </authorList>
    </citation>
    <scope>NUCLEOTIDE SEQUENCE</scope>
    <source>
        <strain evidence="1">Duluth1</strain>
        <tissue evidence="1">Whole animal</tissue>
    </source>
</reference>
<sequence>MAEGGNIDAGVNVSSDMTGDCIVIRSCEPCMRKKSANTASVICKVCNEQIVWSV</sequence>
<protein>
    <submittedName>
        <fullName evidence="1">Uncharacterized protein</fullName>
    </submittedName>
</protein>